<protein>
    <submittedName>
        <fullName evidence="3">Uncharacterized protein</fullName>
    </submittedName>
</protein>
<evidence type="ECO:0000256" key="1">
    <source>
        <dbReference type="SAM" id="MobiDB-lite"/>
    </source>
</evidence>
<feature type="transmembrane region" description="Helical" evidence="2">
    <location>
        <begin position="33"/>
        <end position="59"/>
    </location>
</feature>
<reference evidence="3 4" key="1">
    <citation type="journal article" date="2016" name="Sci. Rep.">
        <title>Complete genome sequence and transcriptomic analysis of a novel marine strain Bacillus weihaiensis reveals the mechanism of brown algae degradation.</title>
        <authorList>
            <person name="Zhu Y."/>
            <person name="Chen P."/>
            <person name="Bao Y."/>
            <person name="Men Y."/>
            <person name="Zeng Y."/>
            <person name="Yang J."/>
            <person name="Sun J."/>
            <person name="Sun Y."/>
        </authorList>
    </citation>
    <scope>NUCLEOTIDE SEQUENCE [LARGE SCALE GENOMIC DNA]</scope>
    <source>
        <strain evidence="3 4">Alg07</strain>
    </source>
</reference>
<keyword evidence="4" id="KW-1185">Reference proteome</keyword>
<proteinExistence type="predicted"/>
<evidence type="ECO:0000313" key="3">
    <source>
        <dbReference type="EMBL" id="APH06475.1"/>
    </source>
</evidence>
<keyword evidence="2" id="KW-0812">Transmembrane</keyword>
<gene>
    <name evidence="3" type="ORF">A9C19_18010</name>
</gene>
<dbReference type="AlphaFoldDB" id="A0A1L3MVV4"/>
<keyword evidence="2" id="KW-1133">Transmembrane helix</keyword>
<name>A0A1L3MVV4_9BACI</name>
<dbReference type="Proteomes" id="UP000181936">
    <property type="component" value="Chromosome"/>
</dbReference>
<feature type="region of interest" description="Disordered" evidence="1">
    <location>
        <begin position="1"/>
        <end position="25"/>
    </location>
</feature>
<sequence>MIFVVEGDDHRRAGKDHGQGPKMGRTHPWPRTWSIFGFELFIFGFGSFIFAFSQFIFAFPQFIFGNGAFIHFSTIND</sequence>
<keyword evidence="2" id="KW-0472">Membrane</keyword>
<dbReference type="KEGG" id="bwh:A9C19_18010"/>
<organism evidence="3 4">
    <name type="scientific">Bacillus weihaiensis</name>
    <dbReference type="NCBI Taxonomy" id="1547283"/>
    <lineage>
        <taxon>Bacteria</taxon>
        <taxon>Bacillati</taxon>
        <taxon>Bacillota</taxon>
        <taxon>Bacilli</taxon>
        <taxon>Bacillales</taxon>
        <taxon>Bacillaceae</taxon>
        <taxon>Bacillus</taxon>
    </lineage>
</organism>
<accession>A0A1L3MVV4</accession>
<feature type="compositionally biased region" description="Basic and acidic residues" evidence="1">
    <location>
        <begin position="7"/>
        <end position="19"/>
    </location>
</feature>
<evidence type="ECO:0000256" key="2">
    <source>
        <dbReference type="SAM" id="Phobius"/>
    </source>
</evidence>
<evidence type="ECO:0000313" key="4">
    <source>
        <dbReference type="Proteomes" id="UP000181936"/>
    </source>
</evidence>
<dbReference type="EMBL" id="CP016020">
    <property type="protein sequence ID" value="APH06475.1"/>
    <property type="molecule type" value="Genomic_DNA"/>
</dbReference>